<evidence type="ECO:0000313" key="1">
    <source>
        <dbReference type="EMBL" id="ABZ83466.1"/>
    </source>
</evidence>
<keyword evidence="2" id="KW-1185">Reference proteome</keyword>
<organism evidence="1 2">
    <name type="scientific">Heliobacterium modesticaldum (strain ATCC 51547 / Ice1)</name>
    <dbReference type="NCBI Taxonomy" id="498761"/>
    <lineage>
        <taxon>Bacteria</taxon>
        <taxon>Bacillati</taxon>
        <taxon>Bacillota</taxon>
        <taxon>Clostridia</taxon>
        <taxon>Eubacteriales</taxon>
        <taxon>Heliobacteriaceae</taxon>
        <taxon>Heliomicrobium</taxon>
    </lineage>
</organism>
<dbReference type="HOGENOM" id="CLU_3344442_0_0_9"/>
<dbReference type="STRING" id="498761.HM1_1108"/>
<sequence length="37" mass="4179">MRPVETKGGCRLDVDFLHTQRFADKPKKGGRPVPGKR</sequence>
<gene>
    <name evidence="1" type="ORF">HM1_1108</name>
</gene>
<dbReference type="KEGG" id="hmo:HM1_1108"/>
<proteinExistence type="predicted"/>
<dbReference type="AlphaFoldDB" id="B0THM8"/>
<protein>
    <submittedName>
        <fullName evidence="1">Uncharacterized protein</fullName>
    </submittedName>
</protein>
<dbReference type="Proteomes" id="UP000008550">
    <property type="component" value="Chromosome"/>
</dbReference>
<dbReference type="EMBL" id="CP000930">
    <property type="protein sequence ID" value="ABZ83466.1"/>
    <property type="molecule type" value="Genomic_DNA"/>
</dbReference>
<name>B0THM8_HELMI</name>
<evidence type="ECO:0000313" key="2">
    <source>
        <dbReference type="Proteomes" id="UP000008550"/>
    </source>
</evidence>
<accession>B0THM8</accession>
<reference evidence="1 2" key="1">
    <citation type="journal article" date="2008" name="J. Bacteriol.">
        <title>The genome of Heliobacterium modesticaldum, a phototrophic representative of the Firmicutes containing the simplest photosynthetic apparatus.</title>
        <authorList>
            <person name="Sattley W.M."/>
            <person name="Madigan M.T."/>
            <person name="Swingley W.D."/>
            <person name="Cheung P.C."/>
            <person name="Clocksin K.M."/>
            <person name="Conrad A.L."/>
            <person name="Dejesa L.C."/>
            <person name="Honchak B.M."/>
            <person name="Jung D.O."/>
            <person name="Karbach L.E."/>
            <person name="Kurdoglu A."/>
            <person name="Lahiri S."/>
            <person name="Mastrian S.D."/>
            <person name="Page L.E."/>
            <person name="Taylor H.L."/>
            <person name="Wang Z.T."/>
            <person name="Raymond J."/>
            <person name="Chen M."/>
            <person name="Blankenship R.E."/>
            <person name="Touchman J.W."/>
        </authorList>
    </citation>
    <scope>NUCLEOTIDE SEQUENCE [LARGE SCALE GENOMIC DNA]</scope>
    <source>
        <strain evidence="2">ATCC 51547 / Ice1</strain>
    </source>
</reference>